<feature type="transmembrane region" description="Helical" evidence="5">
    <location>
        <begin position="6"/>
        <end position="26"/>
    </location>
</feature>
<keyword evidence="3 5" id="KW-1133">Transmembrane helix</keyword>
<organism evidence="7 8">
    <name type="scientific">SAR86 cluster bacterium</name>
    <dbReference type="NCBI Taxonomy" id="2030880"/>
    <lineage>
        <taxon>Bacteria</taxon>
        <taxon>Pseudomonadati</taxon>
        <taxon>Pseudomonadota</taxon>
        <taxon>Gammaproteobacteria</taxon>
        <taxon>SAR86 cluster</taxon>
    </lineage>
</organism>
<evidence type="ECO:0000256" key="3">
    <source>
        <dbReference type="ARBA" id="ARBA00022989"/>
    </source>
</evidence>
<dbReference type="Proteomes" id="UP000318359">
    <property type="component" value="Unassembled WGS sequence"/>
</dbReference>
<dbReference type="PIRSF" id="PIRSF015596">
    <property type="entry name" value="5_alpha-SR2"/>
    <property type="match status" value="1"/>
</dbReference>
<dbReference type="GO" id="GO:0008202">
    <property type="term" value="P:steroid metabolic process"/>
    <property type="evidence" value="ECO:0007669"/>
    <property type="project" value="InterPro"/>
</dbReference>
<dbReference type="PANTHER" id="PTHR10556:SF43">
    <property type="entry name" value="STEROID 5-ALPHA-REDUCTASE DET2"/>
    <property type="match status" value="1"/>
</dbReference>
<feature type="domain" description="3-oxo-5-alpha-steroid 4-dehydrogenase C-terminal" evidence="6">
    <location>
        <begin position="100"/>
        <end position="248"/>
    </location>
</feature>
<evidence type="ECO:0000256" key="4">
    <source>
        <dbReference type="ARBA" id="ARBA00023136"/>
    </source>
</evidence>
<evidence type="ECO:0000256" key="5">
    <source>
        <dbReference type="SAM" id="Phobius"/>
    </source>
</evidence>
<dbReference type="InterPro" id="IPR039357">
    <property type="entry name" value="SRD5A/TECR"/>
</dbReference>
<protein>
    <submittedName>
        <fullName evidence="7">DUF1295 domain-containing protein</fullName>
    </submittedName>
</protein>
<dbReference type="GO" id="GO:0003865">
    <property type="term" value="F:3-oxo-5-alpha-steroid 4-dehydrogenase activity"/>
    <property type="evidence" value="ECO:0007669"/>
    <property type="project" value="InterPro"/>
</dbReference>
<evidence type="ECO:0000256" key="1">
    <source>
        <dbReference type="ARBA" id="ARBA00004141"/>
    </source>
</evidence>
<dbReference type="PANTHER" id="PTHR10556">
    <property type="entry name" value="3-OXO-5-ALPHA-STEROID 4-DEHYDROGENASE"/>
    <property type="match status" value="1"/>
</dbReference>
<accession>A0A520MD16</accession>
<dbReference type="FunFam" id="1.20.120.1630:FF:000014">
    <property type="entry name" value="Steroid 5-alpha reductase, putative"/>
    <property type="match status" value="1"/>
</dbReference>
<comment type="caution">
    <text evidence="7">The sequence shown here is derived from an EMBL/GenBank/DDBJ whole genome shotgun (WGS) entry which is preliminary data.</text>
</comment>
<feature type="transmembrane region" description="Helical" evidence="5">
    <location>
        <begin position="72"/>
        <end position="93"/>
    </location>
</feature>
<keyword evidence="2 5" id="KW-0812">Transmembrane</keyword>
<evidence type="ECO:0000313" key="8">
    <source>
        <dbReference type="Proteomes" id="UP000318359"/>
    </source>
</evidence>
<dbReference type="Pfam" id="PF02544">
    <property type="entry name" value="Steroid_dh"/>
    <property type="match status" value="1"/>
</dbReference>
<proteinExistence type="predicted"/>
<dbReference type="AlphaFoldDB" id="A0A520MD16"/>
<name>A0A520MD16_9GAMM</name>
<dbReference type="EMBL" id="SHBM01000001">
    <property type="protein sequence ID" value="RZO19108.1"/>
    <property type="molecule type" value="Genomic_DNA"/>
</dbReference>
<dbReference type="Gene3D" id="1.20.120.1630">
    <property type="match status" value="1"/>
</dbReference>
<keyword evidence="4 5" id="KW-0472">Membrane</keyword>
<gene>
    <name evidence="7" type="ORF">EVB00_00105</name>
</gene>
<evidence type="ECO:0000313" key="7">
    <source>
        <dbReference type="EMBL" id="RZO19108.1"/>
    </source>
</evidence>
<evidence type="ECO:0000259" key="6">
    <source>
        <dbReference type="Pfam" id="PF02544"/>
    </source>
</evidence>
<feature type="transmembrane region" description="Helical" evidence="5">
    <location>
        <begin position="196"/>
        <end position="217"/>
    </location>
</feature>
<dbReference type="InterPro" id="IPR001104">
    <property type="entry name" value="3-oxo-5_a-steroid_4-DH_C"/>
</dbReference>
<feature type="transmembrane region" description="Helical" evidence="5">
    <location>
        <begin position="47"/>
        <end position="66"/>
    </location>
</feature>
<dbReference type="GO" id="GO:0016020">
    <property type="term" value="C:membrane"/>
    <property type="evidence" value="ECO:0007669"/>
    <property type="project" value="UniProtKB-SubCell"/>
</dbReference>
<evidence type="ECO:0000256" key="2">
    <source>
        <dbReference type="ARBA" id="ARBA00022692"/>
    </source>
</evidence>
<feature type="transmembrane region" description="Helical" evidence="5">
    <location>
        <begin position="105"/>
        <end position="129"/>
    </location>
</feature>
<reference evidence="7 8" key="1">
    <citation type="submission" date="2019-02" db="EMBL/GenBank/DDBJ databases">
        <title>Prokaryotic population dynamics and viral predation in marine succession experiment using metagenomics: the confinement effect.</title>
        <authorList>
            <person name="Haro-Moreno J.M."/>
            <person name="Rodriguez-Valera F."/>
            <person name="Lopez-Perez M."/>
        </authorList>
    </citation>
    <scope>NUCLEOTIDE SEQUENCE [LARGE SCALE GENOMIC DNA]</scope>
    <source>
        <strain evidence="7">MED-G167</strain>
    </source>
</reference>
<dbReference type="InterPro" id="IPR016636">
    <property type="entry name" value="3-oxo-5-alpha-steroid_4-DH"/>
</dbReference>
<sequence>MSSFYIFSITWIVIAFIIFCSLFFVAAPYGRHIKQGWGPEISARAGWILMESPCVILMLALAFAAFEYLNYAHIVFLIIWLTHYIHRTFIWPYKVNMEGKKMPVAIALSAFFFNIVNVSLQAFWIFYFASYSNDWLTSSIFLLGLSTFIVGFYINIKSDYILINLRKEKGNGYHIPNGFLYKYISSPNYFGEMIEWLGWAILTWSLSGFVFFLWTVANLFPRAIANHHWYKKEFKDYPESRKAILPWIV</sequence>
<comment type="subcellular location">
    <subcellularLocation>
        <location evidence="1">Membrane</location>
        <topology evidence="1">Multi-pass membrane protein</topology>
    </subcellularLocation>
</comment>
<dbReference type="PROSITE" id="PS50244">
    <property type="entry name" value="S5A_REDUCTASE"/>
    <property type="match status" value="1"/>
</dbReference>
<feature type="transmembrane region" description="Helical" evidence="5">
    <location>
        <begin position="135"/>
        <end position="156"/>
    </location>
</feature>